<dbReference type="EMBL" id="SMLD01000073">
    <property type="protein sequence ID" value="TDE44130.1"/>
    <property type="molecule type" value="Genomic_DNA"/>
</dbReference>
<dbReference type="InterPro" id="IPR025736">
    <property type="entry name" value="PucR_C-HTH_dom"/>
</dbReference>
<feature type="domain" description="PucR C-terminal helix-turn-helix" evidence="1">
    <location>
        <begin position="25"/>
        <end position="82"/>
    </location>
</feature>
<protein>
    <submittedName>
        <fullName evidence="2">PucR family transcriptional regulator</fullName>
    </submittedName>
</protein>
<evidence type="ECO:0000313" key="3">
    <source>
        <dbReference type="Proteomes" id="UP000295136"/>
    </source>
</evidence>
<reference evidence="2 3" key="1">
    <citation type="submission" date="2019-03" db="EMBL/GenBank/DDBJ databases">
        <title>Draft genome sequences of novel Actinobacteria.</title>
        <authorList>
            <person name="Sahin N."/>
            <person name="Ay H."/>
            <person name="Saygin H."/>
        </authorList>
    </citation>
    <scope>NUCLEOTIDE SEQUENCE [LARGE SCALE GENOMIC DNA]</scope>
    <source>
        <strain evidence="2 3">6K102</strain>
    </source>
</reference>
<dbReference type="PANTHER" id="PTHR33744">
    <property type="entry name" value="CARBOHYDRATE DIACID REGULATOR"/>
    <property type="match status" value="1"/>
</dbReference>
<dbReference type="AlphaFoldDB" id="A0A4R5F8S3"/>
<evidence type="ECO:0000259" key="1">
    <source>
        <dbReference type="Pfam" id="PF13556"/>
    </source>
</evidence>
<accession>A0A4R5F8S3</accession>
<proteinExistence type="predicted"/>
<dbReference type="Pfam" id="PF13556">
    <property type="entry name" value="HTH_30"/>
    <property type="match status" value="1"/>
</dbReference>
<dbReference type="InterPro" id="IPR051448">
    <property type="entry name" value="CdaR-like_regulators"/>
</dbReference>
<dbReference type="InterPro" id="IPR042070">
    <property type="entry name" value="PucR_C-HTH_sf"/>
</dbReference>
<evidence type="ECO:0000313" key="2">
    <source>
        <dbReference type="EMBL" id="TDE44130.1"/>
    </source>
</evidence>
<sequence length="96" mass="10369">MLARSPDTTAALAATLDPLLARPELLTTLREYLRHGMSARATARALYVHPNTVPYRLRTIEQLLGRSLSDVTGLTDVLIALHHLDMDSAPAPAGPS</sequence>
<gene>
    <name evidence="2" type="ORF">E1295_25595</name>
</gene>
<dbReference type="PANTHER" id="PTHR33744:SF1">
    <property type="entry name" value="DNA-BINDING TRANSCRIPTIONAL ACTIVATOR ADER"/>
    <property type="match status" value="1"/>
</dbReference>
<keyword evidence="3" id="KW-1185">Reference proteome</keyword>
<organism evidence="2 3">
    <name type="scientific">Nonomuraea mesophila</name>
    <dbReference type="NCBI Taxonomy" id="2530382"/>
    <lineage>
        <taxon>Bacteria</taxon>
        <taxon>Bacillati</taxon>
        <taxon>Actinomycetota</taxon>
        <taxon>Actinomycetes</taxon>
        <taxon>Streptosporangiales</taxon>
        <taxon>Streptosporangiaceae</taxon>
        <taxon>Nonomuraea</taxon>
    </lineage>
</organism>
<dbReference type="Proteomes" id="UP000295136">
    <property type="component" value="Unassembled WGS sequence"/>
</dbReference>
<dbReference type="Gene3D" id="1.10.10.2840">
    <property type="entry name" value="PucR C-terminal helix-turn-helix domain"/>
    <property type="match status" value="1"/>
</dbReference>
<name>A0A4R5F8S3_9ACTN</name>
<comment type="caution">
    <text evidence="2">The sequence shown here is derived from an EMBL/GenBank/DDBJ whole genome shotgun (WGS) entry which is preliminary data.</text>
</comment>